<reference evidence="1 2" key="1">
    <citation type="submission" date="2018-08" db="EMBL/GenBank/DDBJ databases">
        <title>A genome reference for cultivated species of the human gut microbiota.</title>
        <authorList>
            <person name="Zou Y."/>
            <person name="Xue W."/>
            <person name="Luo G."/>
        </authorList>
    </citation>
    <scope>NUCLEOTIDE SEQUENCE [LARGE SCALE GENOMIC DNA]</scope>
    <source>
        <strain evidence="1 2">TM09-19AC</strain>
    </source>
</reference>
<dbReference type="Proteomes" id="UP000260664">
    <property type="component" value="Unassembled WGS sequence"/>
</dbReference>
<evidence type="ECO:0000313" key="1">
    <source>
        <dbReference type="EMBL" id="RGI83935.1"/>
    </source>
</evidence>
<dbReference type="RefSeq" id="WP_117495147.1">
    <property type="nucleotide sequence ID" value="NZ_QSOI01000009.1"/>
</dbReference>
<name>A0A3E4F4T5_9FIRM</name>
<organism evidence="1 2">
    <name type="scientific">Dorea formicigenerans</name>
    <dbReference type="NCBI Taxonomy" id="39486"/>
    <lineage>
        <taxon>Bacteria</taxon>
        <taxon>Bacillati</taxon>
        <taxon>Bacillota</taxon>
        <taxon>Clostridia</taxon>
        <taxon>Lachnospirales</taxon>
        <taxon>Lachnospiraceae</taxon>
        <taxon>Dorea</taxon>
    </lineage>
</organism>
<dbReference type="AlphaFoldDB" id="A0A3E4F4T5"/>
<comment type="caution">
    <text evidence="1">The sequence shown here is derived from an EMBL/GenBank/DDBJ whole genome shotgun (WGS) entry which is preliminary data.</text>
</comment>
<sequence>MAEFIETTLMDGFADGPHVTEVQIGLANQAVIGPDDYVLEGGRESEAQVLTNNSIRIFDGVYCIQGRRDVIPANGYTDVTIANGSQSMNRNDIIVRRYRKDESSEIETTEYAVIKGTPSSGTAVDPKVTIGDIRSGATLHEMALYRVKLTGLNITAVEPMFNILKNMATLQKEFAELNSKMITGEFVQLATTGATKTQTVYKDIENINNYKMVALYCNYSSGYYANPIICSVELFKAMSWLVSDRRDNAQNYSAMLHYESDRRVRFVTVNSDAALYGIR</sequence>
<gene>
    <name evidence="1" type="ORF">DXD84_08580</name>
</gene>
<dbReference type="EMBL" id="QSOI01000009">
    <property type="protein sequence ID" value="RGI83935.1"/>
    <property type="molecule type" value="Genomic_DNA"/>
</dbReference>
<protein>
    <submittedName>
        <fullName evidence="1">Uncharacterized protein</fullName>
    </submittedName>
</protein>
<accession>A0A3E4F4T5</accession>
<evidence type="ECO:0000313" key="2">
    <source>
        <dbReference type="Proteomes" id="UP000260664"/>
    </source>
</evidence>
<proteinExistence type="predicted"/>